<dbReference type="SUPFAM" id="SSF46894">
    <property type="entry name" value="C-terminal effector domain of the bipartite response regulators"/>
    <property type="match status" value="1"/>
</dbReference>
<feature type="domain" description="HTH luxR-type" evidence="5">
    <location>
        <begin position="751"/>
        <end position="816"/>
    </location>
</feature>
<protein>
    <submittedName>
        <fullName evidence="6">Transcriptional regulator</fullName>
    </submittedName>
</protein>
<dbReference type="Pfam" id="PF00196">
    <property type="entry name" value="GerE"/>
    <property type="match status" value="1"/>
</dbReference>
<accession>A0A0E3JZ41</accession>
<keyword evidence="7" id="KW-1185">Reference proteome</keyword>
<dbReference type="GO" id="GO:0003677">
    <property type="term" value="F:DNA binding"/>
    <property type="evidence" value="ECO:0007669"/>
    <property type="project" value="UniProtKB-KW"/>
</dbReference>
<dbReference type="Proteomes" id="UP000033115">
    <property type="component" value="Chromosome"/>
</dbReference>
<dbReference type="InterPro" id="IPR059106">
    <property type="entry name" value="WHD_MalT"/>
</dbReference>
<dbReference type="InterPro" id="IPR000792">
    <property type="entry name" value="Tscrpt_reg_LuxR_C"/>
</dbReference>
<dbReference type="AlphaFoldDB" id="A0A0E3JZ41"/>
<evidence type="ECO:0000313" key="6">
    <source>
        <dbReference type="EMBL" id="AKA69487.1"/>
    </source>
</evidence>
<dbReference type="InterPro" id="IPR011990">
    <property type="entry name" value="TPR-like_helical_dom_sf"/>
</dbReference>
<dbReference type="SUPFAM" id="SSF52540">
    <property type="entry name" value="P-loop containing nucleoside triphosphate hydrolases"/>
    <property type="match status" value="1"/>
</dbReference>
<gene>
    <name evidence="6" type="ORF">CSCA_2362</name>
</gene>
<dbReference type="Gene3D" id="1.25.40.10">
    <property type="entry name" value="Tetratricopeptide repeat domain"/>
    <property type="match status" value="1"/>
</dbReference>
<dbReference type="PANTHER" id="PTHR44688">
    <property type="entry name" value="DNA-BINDING TRANSCRIPTIONAL ACTIVATOR DEVR_DOSR"/>
    <property type="match status" value="1"/>
</dbReference>
<dbReference type="HOGENOM" id="CLU_006325_4_0_9"/>
<dbReference type="SMART" id="SM00421">
    <property type="entry name" value="HTH_LUXR"/>
    <property type="match status" value="1"/>
</dbReference>
<dbReference type="InterPro" id="IPR027417">
    <property type="entry name" value="P-loop_NTPase"/>
</dbReference>
<keyword evidence="1" id="KW-0805">Transcription regulation</keyword>
<reference evidence="6 7" key="1">
    <citation type="journal article" date="2015" name="J. Biotechnol.">
        <title>Complete genome sequence of a malodorant-producing acetogen, Clostridium scatologenes ATCC 25775(T).</title>
        <authorList>
            <person name="Zhu Z."/>
            <person name="Guo T."/>
            <person name="Zheng H."/>
            <person name="Song T."/>
            <person name="Ouyang P."/>
            <person name="Xie J."/>
        </authorList>
    </citation>
    <scope>NUCLEOTIDE SEQUENCE [LARGE SCALE GENOMIC DNA]</scope>
    <source>
        <strain evidence="6 7">ATCC 25775</strain>
    </source>
</reference>
<dbReference type="InterPro" id="IPR036388">
    <property type="entry name" value="WH-like_DNA-bd_sf"/>
</dbReference>
<keyword evidence="3" id="KW-0804">Transcription</keyword>
<dbReference type="STRING" id="1548.CSCA_2362"/>
<keyword evidence="2" id="KW-0238">DNA-binding</keyword>
<dbReference type="Gene3D" id="1.10.10.10">
    <property type="entry name" value="Winged helix-like DNA-binding domain superfamily/Winged helix DNA-binding domain"/>
    <property type="match status" value="1"/>
</dbReference>
<dbReference type="Gene3D" id="3.40.50.300">
    <property type="entry name" value="P-loop containing nucleotide triphosphate hydrolases"/>
    <property type="match status" value="1"/>
</dbReference>
<evidence type="ECO:0000256" key="2">
    <source>
        <dbReference type="ARBA" id="ARBA00023125"/>
    </source>
</evidence>
<dbReference type="EMBL" id="CP009933">
    <property type="protein sequence ID" value="AKA69487.1"/>
    <property type="molecule type" value="Genomic_DNA"/>
</dbReference>
<evidence type="ECO:0000259" key="5">
    <source>
        <dbReference type="PROSITE" id="PS50043"/>
    </source>
</evidence>
<proteinExistence type="predicted"/>
<dbReference type="GO" id="GO:0006355">
    <property type="term" value="P:regulation of DNA-templated transcription"/>
    <property type="evidence" value="ECO:0007669"/>
    <property type="project" value="InterPro"/>
</dbReference>
<dbReference type="CDD" id="cd06170">
    <property type="entry name" value="LuxR_C_like"/>
    <property type="match status" value="1"/>
</dbReference>
<feature type="coiled-coil region" evidence="4">
    <location>
        <begin position="398"/>
        <end position="425"/>
    </location>
</feature>
<organism evidence="6 7">
    <name type="scientific">Clostridium scatologenes</name>
    <dbReference type="NCBI Taxonomy" id="1548"/>
    <lineage>
        <taxon>Bacteria</taxon>
        <taxon>Bacillati</taxon>
        <taxon>Bacillota</taxon>
        <taxon>Clostridia</taxon>
        <taxon>Eubacteriales</taxon>
        <taxon>Clostridiaceae</taxon>
        <taxon>Clostridium</taxon>
    </lineage>
</organism>
<evidence type="ECO:0000313" key="7">
    <source>
        <dbReference type="Proteomes" id="UP000033115"/>
    </source>
</evidence>
<sequence>MKRKRINKILSEIFNYSLTIVEAPMGFGKTTAVKNFLSNLKTPYLWIAFLNSTASSTFFWEKFSNEIMKVDESSAKKLKKLGFPIDAPQVEKIIYILNNINYKEKTVLVIDDYHLSKELKLYKFIEQIILNDIDNFYIVLITRDTTNINFSELFSKGKCYVISQQQLKFNEDELKKYCLMMYSNISDSALNKIIEYTDGWISLTYMMLLALKNGIPVGMNSTVDELVESTLFNPYDNQVKNFLLKLSVMDDFTAKQASFVTEEEKAAVILKKLNKKNSFVFYDEQTHKYKIHNVLLDFLRTKQNFKEEELHNLYRKLGKWYLKEKEFITAYDYFNRAGDTEFILSQFNNPENISNDLTEFKGSFEMFENTSEELLVKYPIAYLQHIFNSILKGNDEIIENSLRKLDRLQKLYENMENIDLNYKNRIIAETLIIKKFTKFNHLELMKTYSNKALELLNGKKSYIMLRQNEVTFGSPHLLYIYFRDEGTFKEILKLAKNRMIIHSKVSNGCGTGSEFLLEAEYAMETGNFPAAELNSLKAIYKAKTKSQVSIIICAYFNLTRLYILQGKIKEGIENLNSLNKYIETADSHIYNTTLDLCKGYIYACLKQKDKIPYWLQTGDMSTANFFYQGMAFNYIVYGKAVMLSGNYINLEMLSESFVEHFSVFSNQLGFIHNGIFKAVAKYNIYSIEEGLSSLKKVILSAQADGIIMPFIESASYIMDMLNIIQNNDSNNEFVKKIIIYGNQYNESLNRNKFDKITLSPREIEVLALVAEGLKREEVASHLTMSQETVRTHLRNIYQKLGVSGKISAIKIARISGLI</sequence>
<evidence type="ECO:0000256" key="1">
    <source>
        <dbReference type="ARBA" id="ARBA00023015"/>
    </source>
</evidence>
<keyword evidence="4" id="KW-0175">Coiled coil</keyword>
<dbReference type="KEGG" id="csq:CSCA_2362"/>
<dbReference type="PRINTS" id="PR00038">
    <property type="entry name" value="HTHLUXR"/>
</dbReference>
<dbReference type="PROSITE" id="PS50043">
    <property type="entry name" value="HTH_LUXR_2"/>
    <property type="match status" value="1"/>
</dbReference>
<name>A0A0E3JZ41_CLOSL</name>
<dbReference type="PANTHER" id="PTHR44688:SF16">
    <property type="entry name" value="DNA-BINDING TRANSCRIPTIONAL ACTIVATOR DEVR_DOSR"/>
    <property type="match status" value="1"/>
</dbReference>
<dbReference type="InterPro" id="IPR016032">
    <property type="entry name" value="Sig_transdc_resp-reg_C-effctor"/>
</dbReference>
<evidence type="ECO:0000256" key="3">
    <source>
        <dbReference type="ARBA" id="ARBA00023163"/>
    </source>
</evidence>
<dbReference type="Pfam" id="PF25873">
    <property type="entry name" value="WHD_MalT"/>
    <property type="match status" value="1"/>
</dbReference>
<evidence type="ECO:0000256" key="4">
    <source>
        <dbReference type="SAM" id="Coils"/>
    </source>
</evidence>